<dbReference type="EMBL" id="JAYGOJ010000047">
    <property type="protein sequence ID" value="MEA9436270.1"/>
    <property type="molecule type" value="Genomic_DNA"/>
</dbReference>
<dbReference type="OrthoDB" id="9790390at2"/>
<dbReference type="EMBL" id="CP120942">
    <property type="protein sequence ID" value="WFF97960.1"/>
    <property type="molecule type" value="Genomic_DNA"/>
</dbReference>
<dbReference type="Proteomes" id="UP000886934">
    <property type="component" value="Unassembled WGS sequence"/>
</dbReference>
<dbReference type="InterPro" id="IPR036249">
    <property type="entry name" value="Thioredoxin-like_sf"/>
</dbReference>
<dbReference type="PIRSF" id="PIRSF000077">
    <property type="entry name" value="Thioredoxin"/>
    <property type="match status" value="1"/>
</dbReference>
<dbReference type="InterPro" id="IPR013766">
    <property type="entry name" value="Thioredoxin_domain"/>
</dbReference>
<dbReference type="EMBL" id="BPNN01000067">
    <property type="protein sequence ID" value="GJA64947.1"/>
    <property type="molecule type" value="Genomic_DNA"/>
</dbReference>
<gene>
    <name evidence="13" type="primary">trx</name>
    <name evidence="15" type="synonym">trx_2</name>
    <name evidence="11" type="synonym">trxA</name>
    <name evidence="11" type="ORF">C1C91_08755</name>
    <name evidence="21" type="ORF">JC965_09895</name>
    <name evidence="13" type="ORF">KAM343_20730</name>
    <name evidence="14" type="ORF">KAM348_30240</name>
    <name evidence="15" type="ORF">KAM351_35580</name>
    <name evidence="16" type="ORF">KAM382_32100</name>
    <name evidence="18" type="ORF">N5I07_21875</name>
    <name evidence="17" type="ORF">N5I20_16860</name>
    <name evidence="22" type="ORF">OJY61_13265</name>
    <name evidence="23" type="ORF">P5S46_20510</name>
    <name evidence="19" type="ORF">SJS77_17590</name>
    <name evidence="20" type="ORF">VCX44_10660</name>
    <name evidence="12" type="ORF">WP2W18E01_26820</name>
</gene>
<evidence type="ECO:0000259" key="10">
    <source>
        <dbReference type="PROSITE" id="PS51352"/>
    </source>
</evidence>
<dbReference type="Proteomes" id="UP000266778">
    <property type="component" value="Chromosome"/>
</dbReference>
<dbReference type="PROSITE" id="PS51352">
    <property type="entry name" value="THIOREDOXIN_2"/>
    <property type="match status" value="1"/>
</dbReference>
<keyword evidence="27" id="KW-1185">Reference proteome</keyword>
<name>A0A081LLL0_AERCA</name>
<dbReference type="AlphaFoldDB" id="A0A081LLL0"/>
<keyword evidence="3" id="KW-0249">Electron transport</keyword>
<protein>
    <recommendedName>
        <fullName evidence="6 7">Thioredoxin</fullName>
    </recommendedName>
</protein>
<sequence length="108" mass="11777">MSDKIVQLSDASFEADVINADSPVLVDFWAEWCGPCKMIAPILNEVAQEYEGRVTVAKLNIDHNADTPPKYGIRGIPTLLLFKNGEVAATKVGALSKTQLKEFLDGNL</sequence>
<dbReference type="Proteomes" id="UP001160758">
    <property type="component" value="Unassembled WGS sequence"/>
</dbReference>
<dbReference type="Proteomes" id="UP000515756">
    <property type="component" value="Chromosome"/>
</dbReference>
<evidence type="ECO:0000256" key="8">
    <source>
        <dbReference type="PIRSR" id="PIRSR000077-1"/>
    </source>
</evidence>
<reference evidence="20 27" key="9">
    <citation type="submission" date="2023-12" db="EMBL/GenBank/DDBJ databases">
        <title>Characterization of antibiotic resistance in Aeromonas spp. in hospital effluent.</title>
        <authorList>
            <person name="Negoseki B.R.S."/>
            <person name="Krul D."/>
            <person name="Siqueira A.C."/>
            <person name="Almeida M."/>
            <person name="Mesa D."/>
            <person name="Conte D."/>
            <person name="Dalla-Costa L.M."/>
        </authorList>
    </citation>
    <scope>NUCLEOTIDE SEQUENCE [LARGE SCALE GENOMIC DNA]</scope>
    <source>
        <strain evidence="20 27">36v</strain>
    </source>
</reference>
<evidence type="ECO:0000256" key="4">
    <source>
        <dbReference type="ARBA" id="ARBA00023157"/>
    </source>
</evidence>
<reference evidence="22" key="7">
    <citation type="submission" date="2023-04" db="EMBL/GenBank/DDBJ databases">
        <title>Whole Genome Sequence of Multi-drug resistant Aeromonas caviae as a gut pathogen in newborn.</title>
        <authorList>
            <person name="Jadhav S.V."/>
            <person name="Saroj S.D."/>
            <person name="Saha U.B."/>
            <person name="Sen S."/>
            <person name="Kher A."/>
        </authorList>
    </citation>
    <scope>NUCLEOTIDE SEQUENCE</scope>
    <source>
        <strain evidence="22">SVJ23</strain>
    </source>
</reference>
<evidence type="ECO:0000256" key="1">
    <source>
        <dbReference type="ARBA" id="ARBA00008987"/>
    </source>
</evidence>
<proteinExistence type="inferred from homology"/>
<reference evidence="12 24" key="2">
    <citation type="submission" date="2019-12" db="EMBL/GenBank/DDBJ databases">
        <title>complete genome sequences of Aeromonas caviae str. WP2-W18-ESBL-01 isolated from wastewater treatment plant effluent.</title>
        <authorList>
            <person name="Sekizuka T."/>
            <person name="Itokawa K."/>
            <person name="Yatsu K."/>
            <person name="Inamine Y."/>
            <person name="Kuroda M."/>
        </authorList>
    </citation>
    <scope>NUCLEOTIDE SEQUENCE [LARGE SCALE GENOMIC DNA]</scope>
    <source>
        <strain evidence="12 24">WP2-W18-ESBL-01</strain>
    </source>
</reference>
<dbReference type="Proteomes" id="UP000887009">
    <property type="component" value="Unassembled WGS sequence"/>
</dbReference>
<evidence type="ECO:0000313" key="25">
    <source>
        <dbReference type="Proteomes" id="UP000737420"/>
    </source>
</evidence>
<dbReference type="EMBL" id="JAOCFT010000001">
    <property type="protein sequence ID" value="MDH1900146.1"/>
    <property type="molecule type" value="Genomic_DNA"/>
</dbReference>
<evidence type="ECO:0000256" key="3">
    <source>
        <dbReference type="ARBA" id="ARBA00022982"/>
    </source>
</evidence>
<dbReference type="EMBL" id="CP025706">
    <property type="protein sequence ID" value="AXB05071.1"/>
    <property type="molecule type" value="Genomic_DNA"/>
</dbReference>
<keyword evidence="2" id="KW-0813">Transport</keyword>
<dbReference type="EMBL" id="BPOP01000038">
    <property type="protein sequence ID" value="GJB93149.1"/>
    <property type="molecule type" value="Genomic_DNA"/>
</dbReference>
<evidence type="ECO:0000313" key="12">
    <source>
        <dbReference type="EMBL" id="BBQ31100.1"/>
    </source>
</evidence>
<organism evidence="13 26">
    <name type="scientific">Aeromonas caviae</name>
    <name type="common">Aeromonas punctata</name>
    <dbReference type="NCBI Taxonomy" id="648"/>
    <lineage>
        <taxon>Bacteria</taxon>
        <taxon>Pseudomonadati</taxon>
        <taxon>Pseudomonadota</taxon>
        <taxon>Gammaproteobacteria</taxon>
        <taxon>Aeromonadales</taxon>
        <taxon>Aeromonadaceae</taxon>
        <taxon>Aeromonas</taxon>
    </lineage>
</organism>
<feature type="site" description="Contributes to redox potential value" evidence="8">
    <location>
        <position position="35"/>
    </location>
</feature>
<dbReference type="GeneID" id="48824481"/>
<evidence type="ECO:0000313" key="20">
    <source>
        <dbReference type="EMBL" id="MEA9436270.1"/>
    </source>
</evidence>
<reference evidence="23" key="6">
    <citation type="submission" date="2023-03" db="EMBL/GenBank/DDBJ databases">
        <title>Aeromonas caviae strain AC1520.</title>
        <authorList>
            <person name="Xie T."/>
            <person name="Zhang Q."/>
            <person name="Deng J."/>
            <person name="Li X."/>
        </authorList>
    </citation>
    <scope>NUCLEOTIDE SEQUENCE</scope>
    <source>
        <strain evidence="23">AC1520</strain>
    </source>
</reference>
<dbReference type="Proteomes" id="UP001277183">
    <property type="component" value="Unassembled WGS sequence"/>
</dbReference>
<dbReference type="NCBIfam" id="NF006898">
    <property type="entry name" value="PRK09381.1"/>
    <property type="match status" value="1"/>
</dbReference>
<evidence type="ECO:0000313" key="21">
    <source>
        <dbReference type="EMBL" id="QQA62727.1"/>
    </source>
</evidence>
<dbReference type="GO" id="GO:0015035">
    <property type="term" value="F:protein-disulfide reductase activity"/>
    <property type="evidence" value="ECO:0007669"/>
    <property type="project" value="UniProtKB-UniRule"/>
</dbReference>
<reference evidence="13 25" key="4">
    <citation type="submission" date="2021-07" db="EMBL/GenBank/DDBJ databases">
        <title>Draft genome sequence of carbapenem-resistant Aeromonas spp. in Japan.</title>
        <authorList>
            <person name="Maehana S."/>
            <person name="Suzuki M."/>
            <person name="Kitasato H."/>
        </authorList>
    </citation>
    <scope>NUCLEOTIDE SEQUENCE</scope>
    <source>
        <strain evidence="13">KAM343</strain>
        <strain evidence="14">KAM348</strain>
        <strain evidence="15">KAM351</strain>
        <strain evidence="16 25">KAM382</strain>
    </source>
</reference>
<feature type="site" description="Contributes to redox potential value" evidence="8">
    <location>
        <position position="34"/>
    </location>
</feature>
<dbReference type="EMBL" id="BPNI01000036">
    <property type="protein sequence ID" value="GJA41277.1"/>
    <property type="molecule type" value="Genomic_DNA"/>
</dbReference>
<evidence type="ECO:0000313" key="22">
    <source>
        <dbReference type="EMBL" id="UZC84817.1"/>
    </source>
</evidence>
<dbReference type="Pfam" id="PF00085">
    <property type="entry name" value="Thioredoxin"/>
    <property type="match status" value="1"/>
</dbReference>
<dbReference type="PANTHER" id="PTHR45663">
    <property type="entry name" value="GEO12009P1"/>
    <property type="match status" value="1"/>
</dbReference>
<dbReference type="Gene3D" id="3.40.30.10">
    <property type="entry name" value="Glutaredoxin"/>
    <property type="match status" value="1"/>
</dbReference>
<dbReference type="CDD" id="cd02947">
    <property type="entry name" value="TRX_family"/>
    <property type="match status" value="1"/>
</dbReference>
<evidence type="ECO:0000256" key="7">
    <source>
        <dbReference type="PIRNR" id="PIRNR000077"/>
    </source>
</evidence>
<keyword evidence="4 9" id="KW-1015">Disulfide bond</keyword>
<evidence type="ECO:0000313" key="24">
    <source>
        <dbReference type="Proteomes" id="UP000515756"/>
    </source>
</evidence>
<comment type="similarity">
    <text evidence="1 7">Belongs to the thioredoxin family.</text>
</comment>
<feature type="active site" description="Nucleophile" evidence="8">
    <location>
        <position position="36"/>
    </location>
</feature>
<dbReference type="Proteomes" id="UP001163285">
    <property type="component" value="Chromosome"/>
</dbReference>
<evidence type="ECO:0000313" key="14">
    <source>
        <dbReference type="EMBL" id="GJA55601.1"/>
    </source>
</evidence>
<evidence type="ECO:0000313" key="23">
    <source>
        <dbReference type="EMBL" id="WFF97960.1"/>
    </source>
</evidence>
<dbReference type="EMBL" id="CP065937">
    <property type="protein sequence ID" value="QQA62727.1"/>
    <property type="molecule type" value="Genomic_DNA"/>
</dbReference>
<keyword evidence="5 9" id="KW-0676">Redox-active center</keyword>
<evidence type="ECO:0000256" key="5">
    <source>
        <dbReference type="ARBA" id="ARBA00023284"/>
    </source>
</evidence>
<dbReference type="InterPro" id="IPR017937">
    <property type="entry name" value="Thioredoxin_CS"/>
</dbReference>
<evidence type="ECO:0000256" key="9">
    <source>
        <dbReference type="PIRSR" id="PIRSR000077-4"/>
    </source>
</evidence>
<evidence type="ECO:0000313" key="19">
    <source>
        <dbReference type="EMBL" id="MDX7722246.1"/>
    </source>
</evidence>
<evidence type="ECO:0000313" key="17">
    <source>
        <dbReference type="EMBL" id="MDH1506722.1"/>
    </source>
</evidence>
<feature type="disulfide bond" description="Redox-active" evidence="9">
    <location>
        <begin position="33"/>
        <end position="36"/>
    </location>
</feature>
<dbReference type="KEGG" id="acav:VI35_20930"/>
<dbReference type="InterPro" id="IPR005746">
    <property type="entry name" value="Thioredoxin"/>
</dbReference>
<dbReference type="RefSeq" id="WP_010672369.1">
    <property type="nucleotide sequence ID" value="NZ_AP019195.1"/>
</dbReference>
<evidence type="ECO:0000313" key="27">
    <source>
        <dbReference type="Proteomes" id="UP001304847"/>
    </source>
</evidence>
<dbReference type="PANTHER" id="PTHR45663:SF11">
    <property type="entry name" value="GEO12009P1"/>
    <property type="match status" value="1"/>
</dbReference>
<dbReference type="EMBL" id="CP110176">
    <property type="protein sequence ID" value="UZC84817.1"/>
    <property type="molecule type" value="Genomic_DNA"/>
</dbReference>
<reference evidence="21" key="3">
    <citation type="submission" date="2020-12" db="EMBL/GenBank/DDBJ databases">
        <title>GES Beta-lactamases isolated from hospital effluents in Brazil.</title>
        <authorList>
            <person name="Conte D."/>
            <person name="Mesa D."/>
            <person name="Palmeiro J.K."/>
            <person name="Dalla-Costa L.M."/>
        </authorList>
    </citation>
    <scope>NUCLEOTIDE SEQUENCE [LARGE SCALE GENOMIC DNA]</scope>
    <source>
        <strain evidence="21">Aero21</strain>
    </source>
</reference>
<evidence type="ECO:0000313" key="11">
    <source>
        <dbReference type="EMBL" id="AXB05071.1"/>
    </source>
</evidence>
<dbReference type="SUPFAM" id="SSF52833">
    <property type="entry name" value="Thioredoxin-like"/>
    <property type="match status" value="1"/>
</dbReference>
<accession>A0A081LLL0</accession>
<reference evidence="11" key="1">
    <citation type="journal article" date="2019" name="J Environ">
        <title>Genetic characterization and potential molecular dissemination mechanism of tet (31) gene in Aeromonas caviae from an oxytetracycline wastewater treatment system.</title>
        <authorList>
            <person name="Shi Y."/>
            <person name="Tian Z."/>
            <person name="Leclercq S.O."/>
            <person name="Zhang H."/>
            <person name="Yang M."/>
            <person name="Zhang Y."/>
        </authorList>
    </citation>
    <scope>NUCLEOTIDE SEQUENCE</scope>
    <source>
        <strain evidence="11">T25-39</strain>
    </source>
</reference>
<dbReference type="PRINTS" id="PR00421">
    <property type="entry name" value="THIOREDOXIN"/>
</dbReference>
<feature type="site" description="Deprotonates C-terminal active site Cys" evidence="8">
    <location>
        <position position="27"/>
    </location>
</feature>
<dbReference type="EMBL" id="BPNL01000037">
    <property type="protein sequence ID" value="GJA55601.1"/>
    <property type="molecule type" value="Genomic_DNA"/>
</dbReference>
<feature type="active site" description="Nucleophile" evidence="8">
    <location>
        <position position="33"/>
    </location>
</feature>
<evidence type="ECO:0000313" key="13">
    <source>
        <dbReference type="EMBL" id="GJA41277.1"/>
    </source>
</evidence>
<dbReference type="PROSITE" id="PS00194">
    <property type="entry name" value="THIOREDOXIN_1"/>
    <property type="match status" value="1"/>
</dbReference>
<evidence type="ECO:0000313" key="16">
    <source>
        <dbReference type="EMBL" id="GJB93149.1"/>
    </source>
</evidence>
<dbReference type="NCBIfam" id="TIGR01068">
    <property type="entry name" value="thioredoxin"/>
    <property type="match status" value="1"/>
</dbReference>
<evidence type="ECO:0000313" key="15">
    <source>
        <dbReference type="EMBL" id="GJA64947.1"/>
    </source>
</evidence>
<dbReference type="EMBL" id="JAOCIZ010000077">
    <property type="protein sequence ID" value="MDH1506722.1"/>
    <property type="molecule type" value="Genomic_DNA"/>
</dbReference>
<dbReference type="Proteomes" id="UP000737420">
    <property type="component" value="Unassembled WGS sequence"/>
</dbReference>
<dbReference type="FunFam" id="3.40.30.10:FF:000001">
    <property type="entry name" value="Thioredoxin"/>
    <property type="match status" value="1"/>
</dbReference>
<evidence type="ECO:0000313" key="26">
    <source>
        <dbReference type="Proteomes" id="UP000886939"/>
    </source>
</evidence>
<dbReference type="Proteomes" id="UP000886939">
    <property type="component" value="Unassembled WGS sequence"/>
</dbReference>
<feature type="domain" description="Thioredoxin" evidence="10">
    <location>
        <begin position="1"/>
        <end position="108"/>
    </location>
</feature>
<dbReference type="Proteomes" id="UP001161704">
    <property type="component" value="Unassembled WGS sequence"/>
</dbReference>
<evidence type="ECO:0000256" key="6">
    <source>
        <dbReference type="NCBIfam" id="TIGR01068"/>
    </source>
</evidence>
<evidence type="ECO:0000313" key="18">
    <source>
        <dbReference type="EMBL" id="MDH1900146.1"/>
    </source>
</evidence>
<dbReference type="EMBL" id="AP021927">
    <property type="protein sequence ID" value="BBQ31100.1"/>
    <property type="molecule type" value="Genomic_DNA"/>
</dbReference>
<reference evidence="19" key="8">
    <citation type="submission" date="2023-11" db="EMBL/GenBank/DDBJ databases">
        <title>WGS of Aeromonas in Northern Israel.</title>
        <authorList>
            <person name="Hershko Y."/>
        </authorList>
    </citation>
    <scope>NUCLEOTIDE SEQUENCE</scope>
    <source>
        <strain evidence="19">77416</strain>
    </source>
</reference>
<dbReference type="GO" id="GO:0005829">
    <property type="term" value="C:cytosol"/>
    <property type="evidence" value="ECO:0007669"/>
    <property type="project" value="TreeGrafter"/>
</dbReference>
<evidence type="ECO:0000256" key="2">
    <source>
        <dbReference type="ARBA" id="ARBA00022448"/>
    </source>
</evidence>
<dbReference type="Proteomes" id="UP001304847">
    <property type="component" value="Unassembled WGS sequence"/>
</dbReference>
<reference evidence="17" key="5">
    <citation type="submission" date="2022-09" db="EMBL/GenBank/DDBJ databases">
        <title>Intensive care unit water sources are persistently colonized with multi-drug resistant bacteria and are the site of extensive horizontal gene transfer of antibiotic resistance genes.</title>
        <authorList>
            <person name="Diorio-Toth L."/>
        </authorList>
    </citation>
    <scope>NUCLEOTIDE SEQUENCE</scope>
    <source>
        <strain evidence="17">GD03710</strain>
        <strain evidence="18">GD03796</strain>
    </source>
</reference>
<dbReference type="GO" id="GO:0045454">
    <property type="term" value="P:cell redox homeostasis"/>
    <property type="evidence" value="ECO:0007669"/>
    <property type="project" value="TreeGrafter"/>
</dbReference>
<dbReference type="EMBL" id="JAWZVU010000119">
    <property type="protein sequence ID" value="MDX7722246.1"/>
    <property type="molecule type" value="Genomic_DNA"/>
</dbReference>
<dbReference type="Proteomes" id="UP001218423">
    <property type="component" value="Chromosome"/>
</dbReference>